<feature type="signal peptide" evidence="1">
    <location>
        <begin position="1"/>
        <end position="29"/>
    </location>
</feature>
<evidence type="ECO:0000313" key="2">
    <source>
        <dbReference type="EMBL" id="MBF4769407.1"/>
    </source>
</evidence>
<gene>
    <name evidence="2" type="ORF">ISU10_16685</name>
</gene>
<evidence type="ECO:0000256" key="1">
    <source>
        <dbReference type="SAM" id="SignalP"/>
    </source>
</evidence>
<dbReference type="AlphaFoldDB" id="A0A930YJK8"/>
<keyword evidence="3" id="KW-1185">Reference proteome</keyword>
<feature type="chain" id="PRO_5037611931" evidence="1">
    <location>
        <begin position="30"/>
        <end position="110"/>
    </location>
</feature>
<comment type="caution">
    <text evidence="2">The sequence shown here is derived from an EMBL/GenBank/DDBJ whole genome shotgun (WGS) entry which is preliminary data.</text>
</comment>
<organism evidence="2 3">
    <name type="scientific">Nocardioides agariphilus</name>
    <dbReference type="NCBI Taxonomy" id="433664"/>
    <lineage>
        <taxon>Bacteria</taxon>
        <taxon>Bacillati</taxon>
        <taxon>Actinomycetota</taxon>
        <taxon>Actinomycetes</taxon>
        <taxon>Propionibacteriales</taxon>
        <taxon>Nocardioidaceae</taxon>
        <taxon>Nocardioides</taxon>
    </lineage>
</organism>
<evidence type="ECO:0000313" key="3">
    <source>
        <dbReference type="Proteomes" id="UP000660668"/>
    </source>
</evidence>
<reference evidence="2" key="1">
    <citation type="submission" date="2020-11" db="EMBL/GenBank/DDBJ databases">
        <title>Nocardioides cynanchi sp. nov., isolated from soil of rhizosphere of Cynanchum wilfordii.</title>
        <authorList>
            <person name="Lee J.-S."/>
            <person name="Suh M.K."/>
            <person name="Kim J.-S."/>
        </authorList>
    </citation>
    <scope>NUCLEOTIDE SEQUENCE</scope>
    <source>
        <strain evidence="2">KCTC 19276</strain>
    </source>
</reference>
<sequence length="110" mass="11471">MHKLRNSALAIVSTVAIGAFSLSIPSAQADEEPAAPCATQQAQVDRAAAKLEALTAKFAAHPSKKVKKAKKAQVQRVTRATARLDACVARTTVDTGDDGDDTTPETPDAD</sequence>
<dbReference type="Proteomes" id="UP000660668">
    <property type="component" value="Unassembled WGS sequence"/>
</dbReference>
<name>A0A930YJK8_9ACTN</name>
<proteinExistence type="predicted"/>
<protein>
    <submittedName>
        <fullName evidence="2">Uncharacterized protein</fullName>
    </submittedName>
</protein>
<dbReference type="RefSeq" id="WP_194697557.1">
    <property type="nucleotide sequence ID" value="NZ_JADKPO010000025.1"/>
</dbReference>
<keyword evidence="1" id="KW-0732">Signal</keyword>
<dbReference type="EMBL" id="JADKPO010000025">
    <property type="protein sequence ID" value="MBF4769407.1"/>
    <property type="molecule type" value="Genomic_DNA"/>
</dbReference>
<accession>A0A930YJK8</accession>